<feature type="repeat" description="Filamin" evidence="4">
    <location>
        <begin position="1251"/>
        <end position="1343"/>
    </location>
</feature>
<dbReference type="InterPro" id="IPR017868">
    <property type="entry name" value="Filamin/ABP280_repeat-like"/>
</dbReference>
<dbReference type="PROSITE" id="PS50194">
    <property type="entry name" value="FILAMIN_REPEAT"/>
    <property type="match status" value="22"/>
</dbReference>
<dbReference type="EMBL" id="GEEE01013134">
    <property type="protein sequence ID" value="JAP50091.1"/>
    <property type="molecule type" value="Transcribed_RNA"/>
</dbReference>
<dbReference type="InterPro" id="IPR001715">
    <property type="entry name" value="CH_dom"/>
</dbReference>
<dbReference type="InterPro" id="IPR014756">
    <property type="entry name" value="Ig_E-set"/>
</dbReference>
<reference evidence="7" key="1">
    <citation type="submission" date="2016-01" db="EMBL/GenBank/DDBJ databases">
        <title>Reference transcriptome for the parasite Schistocephalus solidus: insights into the molecular evolution of parasitism.</title>
        <authorList>
            <person name="Hebert F.O."/>
            <person name="Grambauer S."/>
            <person name="Barber I."/>
            <person name="Landry C.R."/>
            <person name="Aubin-Horth N."/>
        </authorList>
    </citation>
    <scope>NUCLEOTIDE SEQUENCE</scope>
</reference>
<dbReference type="CDD" id="cd21311">
    <property type="entry name" value="CH_dFLNA-like_rpt1"/>
    <property type="match status" value="1"/>
</dbReference>
<dbReference type="PROSITE" id="PS00019">
    <property type="entry name" value="ACTININ_1"/>
    <property type="match status" value="1"/>
</dbReference>
<evidence type="ECO:0000256" key="5">
    <source>
        <dbReference type="SAM" id="MobiDB-lite"/>
    </source>
</evidence>
<feature type="repeat" description="Filamin" evidence="4">
    <location>
        <begin position="839"/>
        <end position="934"/>
    </location>
</feature>
<feature type="repeat" description="Filamin" evidence="4">
    <location>
        <begin position="372"/>
        <end position="470"/>
    </location>
</feature>
<sequence length="2536" mass="273954">MYANNDFQYADPGDGYVDDEEEEVPMVEREMADDAEWKLIQKNTFTRWANEHLKDKHTSVDDLQFDLADGLRLIELVESLSGQKFRHVNKKPSFRTQKLENVTMTLRFLEESEGLRLVNIDSTDIVDCRLKLILGLIWTLILHYSITLPLWEGEEDNQGGQGPTPKQRLLAWLNSKLADRPVKNFTTDWNDGTAIGALVDSCAPGLCPDWRDWEPKQKLRNAQEAMNAAEQWLDVPQLIRPEEMINPRVDEKAMMTYLSQFPSAKLKDGAPLRPRTNAASVRAYGPGLEPRGNKVGMPARFTIDAFSAGRGAVEVIVLNPKGQREPCDVIPNTDRQNTYSCAYVPSQSGEYRVIIKFAAKEIMNSPFKVMVEGAADPSKATASGPGIEPRGNQVGKRTFFNIFTTGAGEGVADCVILDPQGRQDVIKPVITRQSEDNYLVEYTPKVEGLHSVNVFFAGQQIPNSPFGVMVGPRIQDAPPLTPLANKPIEATKTPIQQAGPQAGRPWNALKDQPSTGPRAAKPWNAQPVPPSEPLVSPRAAPRSDQMRAPWKTACDPKQAYATGRGIQPQGVRVRDLADFKVHTEDAGEGVLEATVVGPNGREEKCQQRKVGAYLHECVYTPQQPGPHLVNVRYGGDHIMLSPFKVEVGPYKDTRIRAFGPGLVSGIVNKPAVFVVETNGETGALGFSIEGPSEARIDCADNGDGSATVVYWPTVPGEYAVHILCNDENIPKSPYMVPISADTGKCDPNRVKCYGPGISPGVVAGVPTEFTVDAREAGAPAPTTVDVRDDVGDPVPVKVRDNGDGTATVSYTPKKPKKHTILPAYNGVSVPRAPFRVDVAEPTNPGKVRVYGPGVESVTRGQPTHFTVDCKQAGPGSVGINVRDEAGRDVPMDTKDMRDGTFNVAYTAKTPGPMYTVQVFFENQEVPRSPFKVPVKPNVDMSKIRVTGLPSTAPVNRPTRFDVMTAGAGPINTPKPRPTINVMAPSGARVPSSLCETVDGYECTFTPTTPGPHQVAVDVGGVPVRGSPFPLNAVPQEAPIMPMDQVAQRAAAPQFGSDPAGLVRAYGDGLHKATAGVPARFTIDSREAPPAALSVTIEGPAEAQINYVDNGDGTCGVDYLPVEPGPYTVNVLYKDKHIQGSPFPVQVVPPGRDLVDASKVRAYGPGLQPTGVFKESFAKFTVDAKPIDAVGRGTVKAIVVSPTKQRTACIVQNQADGTYKCSYSPLEDGPHQVEVMYDGMPVPGSPFRVQVTPGCDPSRVRAYGPGLEGGYTHETQRFTVDLDGAGQGGLGLALEGPADAQIQCTDNKDGTCSVEYLPTKAGKYDMIVKFNDMDVPGSPFTIPIRDRVDPSRIRCYGPGLEPKGARAQIPAVFTVDASQAGEAPISVTHTDRSGRRVPAQVVPKPGQPGIYDVTYVPDQEGPCQIEVKQGQVHVPRSPFMQNVLPVCEPHRVRVTGEGVKPSKPEGLPAGNQTTFQVDTREAGSGDLELTVTDSAQRPLQLEVVDHGDGVYTCEYSPEEAVPHYVDVKFGGREIPESPFCVKVHPTGWPDLCRIEGGNEPRIPVFQPCTINVNPTEAGPGKVVGHVTGPTGAPCDVQTMPMPNGHVNVCYTPQMRGDHVVEILFGGQVVPGGRFNQKAVNPDELVPTVIEERVERVPMSTQHSTTITQYHEATKTSGYFPIDFKLPVGAKFGNVEGIVHPPSGRPIRPTLLDNGDGTITAQFQPTEAGLHDLEITYNGQPIDGSPFRFYVEPVGSGRVTAYGPGLSHGRTGEPAEFTLVTRDAGAGGLSIAVEGPSKSEIICRDNKNGTCSASYLPLAPGEYTIAIKFMDQHIQGSPFLARIVEDPRRMTQVVVGTTSEVPLRISETDIYNLTASVTSPSGVEQPSVIKRMPNGHLGISFTPREIGDHLVNVYRNGRPIPNSPFKIFVGESELGNAARVRVYGRGLREGMANQNCQFTVDTRDAGFGGLSLSIEGPSKADIECHDNQDGTCLVTYRPTEPGTYIINVKYADENVPGSPFAVNIGGQPSPLVMERITRQREVAEATHVGSQCELSLKIPGVNPRELTAVVTSPSGRTEQCVISEPEPSNYSIRFVPQELGVHTVSIRHRNIHVPGSPFQFTVGPITDGGAHKVRAMGPGLQHGYIYANNEFNIYTREAGAGNLSIAIEGPSKAEIDFEDRKDGSCCVSFRVTEPGEYLCSIRFNDEHVPGSPFRVDIEDTGSNQVYATETKQLSVAAVQDRNLQIGLPMAFTVNYSGVSGRLRAYVVTPSGREEPAVVLPVDVDQNAVRFTPQENGPHLVHVLMDERPIPGSPFRVIVGQDAGDPGLVFASGDGLSRGVVGEKNRFFVNTSQAGSGALSVTVDGPSKVQLNCSERPDGYEFTYTPYAPGNYTISIKYEDQHIVQSPFRAFVTGDPVYGSYSTDTAQVTVTTNERLMTGPQRSMGYSRPDCVSCSGPGLSQAYVGSNNTFTVNAQTAGNDVLYVGVSGPTVPCEEVNIKHLGNNMFQVLYSVRDRGRHYIMIKWGDTHISGSPFIVDAI</sequence>
<organism evidence="7">
    <name type="scientific">Schistocephalus solidus</name>
    <name type="common">Tapeworm</name>
    <dbReference type="NCBI Taxonomy" id="70667"/>
    <lineage>
        <taxon>Eukaryota</taxon>
        <taxon>Metazoa</taxon>
        <taxon>Spiralia</taxon>
        <taxon>Lophotrochozoa</taxon>
        <taxon>Platyhelminthes</taxon>
        <taxon>Cestoda</taxon>
        <taxon>Eucestoda</taxon>
        <taxon>Diphyllobothriidea</taxon>
        <taxon>Diphyllobothriidae</taxon>
        <taxon>Schistocephalus</taxon>
    </lineage>
</organism>
<dbReference type="Gene3D" id="1.10.418.10">
    <property type="entry name" value="Calponin-like domain"/>
    <property type="match status" value="2"/>
</dbReference>
<feature type="repeat" description="Filamin" evidence="4">
    <location>
        <begin position="1443"/>
        <end position="1542"/>
    </location>
</feature>
<dbReference type="InterPro" id="IPR013783">
    <property type="entry name" value="Ig-like_fold"/>
</dbReference>
<feature type="repeat" description="Filamin" evidence="4">
    <location>
        <begin position="551"/>
        <end position="647"/>
    </location>
</feature>
<name>A0A0X3PDR0_SCHSO</name>
<dbReference type="SUPFAM" id="SSF81296">
    <property type="entry name" value="E set domains"/>
    <property type="match status" value="22"/>
</dbReference>
<feature type="repeat" description="Filamin" evidence="4">
    <location>
        <begin position="2318"/>
        <end position="2409"/>
    </location>
</feature>
<evidence type="ECO:0000259" key="6">
    <source>
        <dbReference type="PROSITE" id="PS50021"/>
    </source>
</evidence>
<dbReference type="FunFam" id="2.60.40.10:FF:000001">
    <property type="entry name" value="Filamin-C isoform b"/>
    <property type="match status" value="2"/>
</dbReference>
<dbReference type="FunFam" id="1.10.418.10:FF:000006">
    <property type="entry name" value="Filamin-B isoform A"/>
    <property type="match status" value="1"/>
</dbReference>
<dbReference type="Pfam" id="PF00307">
    <property type="entry name" value="CH"/>
    <property type="match status" value="2"/>
</dbReference>
<feature type="repeat" description="Filamin" evidence="4">
    <location>
        <begin position="2123"/>
        <end position="2215"/>
    </location>
</feature>
<keyword evidence="2" id="KW-0677">Repeat</keyword>
<evidence type="ECO:0000256" key="3">
    <source>
        <dbReference type="ARBA" id="ARBA00023203"/>
    </source>
</evidence>
<dbReference type="Gene3D" id="2.60.40.10">
    <property type="entry name" value="Immunoglobulins"/>
    <property type="match status" value="22"/>
</dbReference>
<dbReference type="InterPro" id="IPR001589">
    <property type="entry name" value="Actinin_actin-bd_CS"/>
</dbReference>
<dbReference type="SUPFAM" id="SSF47576">
    <property type="entry name" value="Calponin-homology domain, CH-domain"/>
    <property type="match status" value="1"/>
</dbReference>
<evidence type="ECO:0000256" key="1">
    <source>
        <dbReference type="ARBA" id="ARBA00009238"/>
    </source>
</evidence>
<dbReference type="InterPro" id="IPR001298">
    <property type="entry name" value="Filamin/ABP280_rpt"/>
</dbReference>
<dbReference type="PROSITE" id="PS00020">
    <property type="entry name" value="ACTININ_2"/>
    <property type="match status" value="1"/>
</dbReference>
<dbReference type="InterPro" id="IPR044801">
    <property type="entry name" value="Filamin"/>
</dbReference>
<feature type="repeat" description="Filamin" evidence="4">
    <location>
        <begin position="1151"/>
        <end position="1250"/>
    </location>
</feature>
<feature type="repeat" description="Filamin" evidence="4">
    <location>
        <begin position="1054"/>
        <end position="1146"/>
    </location>
</feature>
<dbReference type="Pfam" id="PF00630">
    <property type="entry name" value="Filamin"/>
    <property type="match status" value="22"/>
</dbReference>
<evidence type="ECO:0000313" key="7">
    <source>
        <dbReference type="EMBL" id="JAP50091.1"/>
    </source>
</evidence>
<dbReference type="PANTHER" id="PTHR38537">
    <property type="entry name" value="JITTERBUG, ISOFORM N"/>
    <property type="match status" value="1"/>
</dbReference>
<feature type="repeat" description="Filamin" evidence="4">
    <location>
        <begin position="273"/>
        <end position="371"/>
    </location>
</feature>
<accession>A0A0X3PDR0</accession>
<feature type="repeat" description="Filamin" evidence="4">
    <location>
        <begin position="742"/>
        <end position="838"/>
    </location>
</feature>
<feature type="domain" description="Calponin-homology (CH)" evidence="6">
    <location>
        <begin position="163"/>
        <end position="266"/>
    </location>
</feature>
<feature type="repeat" description="Filamin" evidence="4">
    <location>
        <begin position="1749"/>
        <end position="1841"/>
    </location>
</feature>
<gene>
    <name evidence="7" type="ORF">TR102074</name>
</gene>
<proteinExistence type="inferred from homology"/>
<dbReference type="FunFam" id="2.60.40.10:FF:000140">
    <property type="entry name" value="FiLamiN (Actin binding protein) homolog"/>
    <property type="match status" value="1"/>
</dbReference>
<keyword evidence="3" id="KW-0009">Actin-binding</keyword>
<feature type="repeat" description="Filamin" evidence="4">
    <location>
        <begin position="1678"/>
        <end position="1749"/>
    </location>
</feature>
<dbReference type="SMART" id="SM00557">
    <property type="entry name" value="IG_FLMN"/>
    <property type="match status" value="22"/>
</dbReference>
<dbReference type="FunFam" id="2.60.40.10:FF:000096">
    <property type="entry name" value="filamin-C isoform X2"/>
    <property type="match status" value="1"/>
</dbReference>
<dbReference type="FunFam" id="2.60.40.10:FF:000007">
    <property type="entry name" value="Filamin-B isoform C"/>
    <property type="match status" value="3"/>
</dbReference>
<feature type="repeat" description="Filamin" evidence="4">
    <location>
        <begin position="1543"/>
        <end position="1637"/>
    </location>
</feature>
<evidence type="ECO:0000256" key="2">
    <source>
        <dbReference type="ARBA" id="ARBA00022737"/>
    </source>
</evidence>
<dbReference type="FunFam" id="1.10.418.10:FF:000008">
    <property type="entry name" value="Filamin-B isoform C"/>
    <property type="match status" value="1"/>
</dbReference>
<protein>
    <recommendedName>
        <fullName evidence="6">Calponin-homology (CH) domain-containing protein</fullName>
    </recommendedName>
</protein>
<dbReference type="GO" id="GO:0030036">
    <property type="term" value="P:actin cytoskeleton organization"/>
    <property type="evidence" value="ECO:0007669"/>
    <property type="project" value="InterPro"/>
</dbReference>
<feature type="repeat" description="Filamin" evidence="4">
    <location>
        <begin position="1930"/>
        <end position="2022"/>
    </location>
</feature>
<feature type="repeat" description="Filamin" evidence="4">
    <location>
        <begin position="935"/>
        <end position="1032"/>
    </location>
</feature>
<feature type="region of interest" description="Disordered" evidence="5">
    <location>
        <begin position="496"/>
        <end position="550"/>
    </location>
</feature>
<feature type="repeat" description="Filamin" evidence="4">
    <location>
        <begin position="1853"/>
        <end position="1927"/>
    </location>
</feature>
<feature type="domain" description="Calponin-homology (CH)" evidence="6">
    <location>
        <begin position="39"/>
        <end position="145"/>
    </location>
</feature>
<dbReference type="PANTHER" id="PTHR38537:SF8">
    <property type="entry name" value="FILAMIN-A"/>
    <property type="match status" value="1"/>
</dbReference>
<feature type="region of interest" description="Disordered" evidence="5">
    <location>
        <begin position="781"/>
        <end position="804"/>
    </location>
</feature>
<feature type="repeat" description="Filamin" evidence="4">
    <location>
        <begin position="1344"/>
        <end position="1442"/>
    </location>
</feature>
<feature type="repeat" description="Filamin" evidence="4">
    <location>
        <begin position="2042"/>
        <end position="2120"/>
    </location>
</feature>
<dbReference type="SMART" id="SM00033">
    <property type="entry name" value="CH"/>
    <property type="match status" value="2"/>
</dbReference>
<comment type="similarity">
    <text evidence="1">Belongs to the filamin family.</text>
</comment>
<dbReference type="InterPro" id="IPR036872">
    <property type="entry name" value="CH_dom_sf"/>
</dbReference>
<dbReference type="PROSITE" id="PS50021">
    <property type="entry name" value="CH"/>
    <property type="match status" value="2"/>
</dbReference>
<feature type="repeat" description="Filamin" evidence="4">
    <location>
        <begin position="2223"/>
        <end position="2316"/>
    </location>
</feature>
<feature type="repeat" description="Filamin" evidence="4">
    <location>
        <begin position="647"/>
        <end position="738"/>
    </location>
</feature>
<evidence type="ECO:0000256" key="4">
    <source>
        <dbReference type="PROSITE-ProRule" id="PRU00087"/>
    </source>
</evidence>
<dbReference type="GO" id="GO:0051015">
    <property type="term" value="F:actin filament binding"/>
    <property type="evidence" value="ECO:0007669"/>
    <property type="project" value="InterPro"/>
</dbReference>
<feature type="repeat" description="Filamin" evidence="4">
    <location>
        <begin position="2441"/>
        <end position="2535"/>
    </location>
</feature>